<sequence length="456" mass="49037">MTLKKINYNSTRRDVLIGAGIAASALGGLAAARAGAAPAPVGRSEDKTAIPSEPSCWLTNVRLEDGFEKDSSGSVIGTKARSANLLIKNGKIAKVATDLPTDTLPKHDMGGLLALPSFSDMHIHLDKGYYGGPWHAAAPFVSMAERIREEQDFLKAFLPETAARARALLDLITGNGVTFARIHCNVDPVSELQNKEKVVEALASFKDRIGYQLVAFPQHGLLQGNTVKLMDKALQNGYDLVGGLDPAGVDHDIERSLSTTMELAVKHNAPIDIHLHDRGRLGLFTIERLAALTEQAKWQGKVTVSHAYCLGDASPEQFADLGAHMASAGITIISSAPINVPMPPIGELTRMGIPVHFGTDNVNDHWTSYTSGILVERASRAGEIFGWESDYGISRLLKYITQGKETLKDDGTVAWPKSGEVADIAFVDASCSAEFIARRKPTKAVIRNGKPSAWAI</sequence>
<dbReference type="EMBL" id="CP017315">
    <property type="protein sequence ID" value="AQS41731.1"/>
    <property type="molecule type" value="Genomic_DNA"/>
</dbReference>
<dbReference type="InterPro" id="IPR013108">
    <property type="entry name" value="Amidohydro_3"/>
</dbReference>
<evidence type="ECO:0000313" key="3">
    <source>
        <dbReference type="Proteomes" id="UP000188912"/>
    </source>
</evidence>
<protein>
    <submittedName>
        <fullName evidence="2">Mtallo-dependent hydrolase domain-containing deaminase</fullName>
    </submittedName>
</protein>
<dbReference type="GO" id="GO:0016814">
    <property type="term" value="F:hydrolase activity, acting on carbon-nitrogen (but not peptide) bonds, in cyclic amidines"/>
    <property type="evidence" value="ECO:0007669"/>
    <property type="project" value="TreeGrafter"/>
</dbReference>
<dbReference type="NCBIfam" id="NF005312">
    <property type="entry name" value="PRK06846.1"/>
    <property type="match status" value="1"/>
</dbReference>
<dbReference type="SUPFAM" id="SSF51338">
    <property type="entry name" value="Composite domain of metallo-dependent hydrolases"/>
    <property type="match status" value="1"/>
</dbReference>
<keyword evidence="2" id="KW-0378">Hydrolase</keyword>
<accession>A0A1U9JV61</accession>
<dbReference type="InterPro" id="IPR052349">
    <property type="entry name" value="Metallo-hydrolase_Enzymes"/>
</dbReference>
<name>A0A1U9JV61_9HYPH</name>
<dbReference type="STRING" id="1902579.BHV28_10380"/>
<dbReference type="InterPro" id="IPR006311">
    <property type="entry name" value="TAT_signal"/>
</dbReference>
<dbReference type="AlphaFoldDB" id="A0A1U9JV61"/>
<dbReference type="Gene3D" id="2.30.40.10">
    <property type="entry name" value="Urease, subunit C, domain 1"/>
    <property type="match status" value="1"/>
</dbReference>
<dbReference type="Pfam" id="PF07969">
    <property type="entry name" value="Amidohydro_3"/>
    <property type="match status" value="1"/>
</dbReference>
<keyword evidence="3" id="KW-1185">Reference proteome</keyword>
<reference evidence="2 3" key="1">
    <citation type="journal article" date="2010" name="Science">
        <title>Genomic comparison of the ants Camponotus floridanus and Harpegnathos saltator.</title>
        <authorList>
            <person name="Bonasio R."/>
            <person name="Zhang G."/>
            <person name="Ye C."/>
            <person name="Mutti N.S."/>
            <person name="Fang X."/>
            <person name="Qin N."/>
            <person name="Donahue G."/>
            <person name="Yang P."/>
            <person name="Li Q."/>
            <person name="Li C."/>
            <person name="Zhang P."/>
            <person name="Huang Z."/>
            <person name="Berger S.L."/>
            <person name="Reinberg D."/>
            <person name="Wang J."/>
            <person name="Liebig J."/>
        </authorList>
    </citation>
    <scope>NUCLEOTIDE SEQUENCE [LARGE SCALE GENOMIC DNA]</scope>
    <source>
        <strain evidence="2 3">Hsal</strain>
    </source>
</reference>
<dbReference type="PANTHER" id="PTHR32027:SF9">
    <property type="entry name" value="BLL3847 PROTEIN"/>
    <property type="match status" value="1"/>
</dbReference>
<dbReference type="PANTHER" id="PTHR32027">
    <property type="entry name" value="CYTOSINE DEAMINASE"/>
    <property type="match status" value="1"/>
</dbReference>
<reference evidence="2 3" key="2">
    <citation type="journal article" date="2016" name="Sci. Rep.">
        <title>The genome of Rhizobiales bacteria in predatory ants reveals urease gene functions but no genes for nitrogen fixation.</title>
        <authorList>
            <person name="Neuvonen M.M."/>
            <person name="Tamarit D."/>
            <person name="Naslund K."/>
            <person name="Liebig J."/>
            <person name="Feldhaar H."/>
            <person name="Moran N.A."/>
            <person name="Guy L."/>
            <person name="Andersson S.G."/>
        </authorList>
    </citation>
    <scope>NUCLEOTIDE SEQUENCE [LARGE SCALE GENOMIC DNA]</scope>
    <source>
        <strain evidence="2 3">Hsal</strain>
    </source>
</reference>
<dbReference type="InterPro" id="IPR011059">
    <property type="entry name" value="Metal-dep_hydrolase_composite"/>
</dbReference>
<dbReference type="CDD" id="cd01293">
    <property type="entry name" value="Bact_CD"/>
    <property type="match status" value="1"/>
</dbReference>
<dbReference type="SUPFAM" id="SSF51556">
    <property type="entry name" value="Metallo-dependent hydrolases"/>
    <property type="match status" value="1"/>
</dbReference>
<evidence type="ECO:0000313" key="2">
    <source>
        <dbReference type="EMBL" id="AQS41731.1"/>
    </source>
</evidence>
<feature type="domain" description="Amidohydrolase 3" evidence="1">
    <location>
        <begin position="154"/>
        <end position="451"/>
    </location>
</feature>
<gene>
    <name evidence="2" type="ORF">BHV28_10380</name>
</gene>
<organism evidence="2 3">
    <name type="scientific">Candidatus Tokpelaia hoelldobleri</name>
    <dbReference type="NCBI Taxonomy" id="1902579"/>
    <lineage>
        <taxon>Bacteria</taxon>
        <taxon>Pseudomonadati</taxon>
        <taxon>Pseudomonadota</taxon>
        <taxon>Alphaproteobacteria</taxon>
        <taxon>Hyphomicrobiales</taxon>
        <taxon>Candidatus Tokpelaia</taxon>
    </lineage>
</organism>
<proteinExistence type="predicted"/>
<dbReference type="PROSITE" id="PS51318">
    <property type="entry name" value="TAT"/>
    <property type="match status" value="1"/>
</dbReference>
<dbReference type="InterPro" id="IPR032466">
    <property type="entry name" value="Metal_Hydrolase"/>
</dbReference>
<dbReference type="Proteomes" id="UP000188912">
    <property type="component" value="Chromosome"/>
</dbReference>
<dbReference type="Gene3D" id="3.20.20.140">
    <property type="entry name" value="Metal-dependent hydrolases"/>
    <property type="match status" value="1"/>
</dbReference>
<dbReference type="KEGG" id="thd:BHV28_10380"/>
<evidence type="ECO:0000259" key="1">
    <source>
        <dbReference type="Pfam" id="PF07969"/>
    </source>
</evidence>